<evidence type="ECO:0000256" key="6">
    <source>
        <dbReference type="ARBA" id="ARBA00022692"/>
    </source>
</evidence>
<dbReference type="EMBL" id="OB795019">
    <property type="protein sequence ID" value="CAD7431540.1"/>
    <property type="molecule type" value="Genomic_DNA"/>
</dbReference>
<dbReference type="AlphaFoldDB" id="A0A7R9ECR8"/>
<evidence type="ECO:0000256" key="7">
    <source>
        <dbReference type="ARBA" id="ARBA00022824"/>
    </source>
</evidence>
<protein>
    <recommendedName>
        <fullName evidence="10">Alpha-1,3-glucosyltransferase</fullName>
        <ecNumber evidence="10">2.4.1.-</ecNumber>
    </recommendedName>
</protein>
<comment type="subcellular location">
    <subcellularLocation>
        <location evidence="1 10">Endoplasmic reticulum membrane</location>
        <topology evidence="1 10">Multi-pass membrane protein</topology>
    </subcellularLocation>
</comment>
<reference evidence="11" key="1">
    <citation type="submission" date="2020-11" db="EMBL/GenBank/DDBJ databases">
        <authorList>
            <person name="Tran Van P."/>
        </authorList>
    </citation>
    <scope>NUCLEOTIDE SEQUENCE</scope>
</reference>
<gene>
    <name evidence="11" type="ORF">TMSB3V08_LOCUS8270</name>
</gene>
<keyword evidence="8" id="KW-1133">Transmembrane helix</keyword>
<dbReference type="EC" id="2.4.1.-" evidence="10"/>
<evidence type="ECO:0000256" key="9">
    <source>
        <dbReference type="ARBA" id="ARBA00023136"/>
    </source>
</evidence>
<comment type="pathway">
    <text evidence="2 10">Protein modification; protein glycosylation.</text>
</comment>
<evidence type="ECO:0000256" key="1">
    <source>
        <dbReference type="ARBA" id="ARBA00004477"/>
    </source>
</evidence>
<evidence type="ECO:0000313" key="11">
    <source>
        <dbReference type="EMBL" id="CAD7431540.1"/>
    </source>
</evidence>
<evidence type="ECO:0000256" key="3">
    <source>
        <dbReference type="ARBA" id="ARBA00008715"/>
    </source>
</evidence>
<keyword evidence="7 10" id="KW-0256">Endoplasmic reticulum</keyword>
<proteinExistence type="inferred from homology"/>
<evidence type="ECO:0000256" key="4">
    <source>
        <dbReference type="ARBA" id="ARBA00022676"/>
    </source>
</evidence>
<keyword evidence="4 10" id="KW-0328">Glycosyltransferase</keyword>
<evidence type="ECO:0000256" key="5">
    <source>
        <dbReference type="ARBA" id="ARBA00022679"/>
    </source>
</evidence>
<name>A0A7R9ECR8_9NEOP</name>
<sequence length="234" mass="26597">MSSPIELPPWQRAQIAPGKPLLSRTLDTSFVVATDTKEVEGAPFHRTQECLFANRHVYASGDRSTECIIATSTAMVQQPHGLPALTITGEKQPVFLKATIQYLPQMSLDLGVVRRENVQHKYKQQNFVDPHIISAILIRWCVSLHSYSGSNKPPLYGDYEAQRHWMEVTYNLPLSDWYHNTTNNDLMYWGLDYPPLTAYHSYLCGWVASLVNPNYVALHSSRGIVCHLEKLRTV</sequence>
<evidence type="ECO:0000256" key="8">
    <source>
        <dbReference type="ARBA" id="ARBA00022989"/>
    </source>
</evidence>
<evidence type="ECO:0000256" key="10">
    <source>
        <dbReference type="RuleBase" id="RU363110"/>
    </source>
</evidence>
<comment type="similarity">
    <text evidence="3 10">Belongs to the ALG6/ALG8 glucosyltransferase family.</text>
</comment>
<organism evidence="11">
    <name type="scientific">Timema monikensis</name>
    <dbReference type="NCBI Taxonomy" id="170555"/>
    <lineage>
        <taxon>Eukaryota</taxon>
        <taxon>Metazoa</taxon>
        <taxon>Ecdysozoa</taxon>
        <taxon>Arthropoda</taxon>
        <taxon>Hexapoda</taxon>
        <taxon>Insecta</taxon>
        <taxon>Pterygota</taxon>
        <taxon>Neoptera</taxon>
        <taxon>Polyneoptera</taxon>
        <taxon>Phasmatodea</taxon>
        <taxon>Timematodea</taxon>
        <taxon>Timematoidea</taxon>
        <taxon>Timematidae</taxon>
        <taxon>Timema</taxon>
    </lineage>
</organism>
<dbReference type="GO" id="GO:0005789">
    <property type="term" value="C:endoplasmic reticulum membrane"/>
    <property type="evidence" value="ECO:0007669"/>
    <property type="project" value="UniProtKB-SubCell"/>
</dbReference>
<dbReference type="InterPro" id="IPR004856">
    <property type="entry name" value="Glyco_trans_ALG6/ALG8"/>
</dbReference>
<dbReference type="GO" id="GO:0042281">
    <property type="term" value="F:dolichyl pyrophosphate Man9GlcNAc2 alpha-1,3-glucosyltransferase activity"/>
    <property type="evidence" value="ECO:0007669"/>
    <property type="project" value="TreeGrafter"/>
</dbReference>
<dbReference type="PANTHER" id="PTHR12413">
    <property type="entry name" value="DOLICHYL GLYCOSYLTRANSFERASE"/>
    <property type="match status" value="1"/>
</dbReference>
<keyword evidence="5 10" id="KW-0808">Transferase</keyword>
<dbReference type="Pfam" id="PF03155">
    <property type="entry name" value="Alg6_Alg8"/>
    <property type="match status" value="1"/>
</dbReference>
<keyword evidence="9" id="KW-0472">Membrane</keyword>
<evidence type="ECO:0000256" key="2">
    <source>
        <dbReference type="ARBA" id="ARBA00004922"/>
    </source>
</evidence>
<dbReference type="UniPathway" id="UPA00378"/>
<accession>A0A7R9ECR8</accession>
<dbReference type="PANTHER" id="PTHR12413:SF1">
    <property type="entry name" value="DOLICHYL PYROPHOSPHATE MAN9GLCNAC2 ALPHA-1,3-GLUCOSYLTRANSFERASE"/>
    <property type="match status" value="1"/>
</dbReference>
<keyword evidence="6" id="KW-0812">Transmembrane</keyword>